<feature type="domain" description="Major facilitator superfamily (MFS) profile" evidence="8">
    <location>
        <begin position="7"/>
        <end position="394"/>
    </location>
</feature>
<dbReference type="PANTHER" id="PTHR43414:SF6">
    <property type="entry name" value="MULTIDRUG RESISTANCE PROTEIN MDTG"/>
    <property type="match status" value="1"/>
</dbReference>
<keyword evidence="4 7" id="KW-0812">Transmembrane</keyword>
<feature type="transmembrane region" description="Helical" evidence="7">
    <location>
        <begin position="78"/>
        <end position="97"/>
    </location>
</feature>
<reference evidence="9" key="1">
    <citation type="submission" date="2024-07" db="EMBL/GenBank/DDBJ databases">
        <title>Halotolerant mesophilic bacterium Ornithinibacillus sp. 4-3, sp. nov., isolated from soil.</title>
        <authorList>
            <person name="Sidarenka A.V."/>
            <person name="Guliayeva D.E."/>
            <person name="Leanovich S.I."/>
            <person name="Hileuskaya K.S."/>
            <person name="Akhremchuk A.E."/>
            <person name="Sikolenko M.A."/>
            <person name="Valentovich L.N."/>
        </authorList>
    </citation>
    <scope>NUCLEOTIDE SEQUENCE</scope>
    <source>
        <strain evidence="9">4-3</strain>
    </source>
</reference>
<evidence type="ECO:0000256" key="7">
    <source>
        <dbReference type="SAM" id="Phobius"/>
    </source>
</evidence>
<feature type="transmembrane region" description="Helical" evidence="7">
    <location>
        <begin position="134"/>
        <end position="154"/>
    </location>
</feature>
<dbReference type="EMBL" id="CP162599">
    <property type="protein sequence ID" value="XDK33655.1"/>
    <property type="molecule type" value="Genomic_DNA"/>
</dbReference>
<feature type="transmembrane region" description="Helical" evidence="7">
    <location>
        <begin position="248"/>
        <end position="270"/>
    </location>
</feature>
<feature type="transmembrane region" description="Helical" evidence="7">
    <location>
        <begin position="282"/>
        <end position="301"/>
    </location>
</feature>
<accession>A0AB39HT69</accession>
<proteinExistence type="predicted"/>
<dbReference type="RefSeq" id="WP_368654333.1">
    <property type="nucleotide sequence ID" value="NZ_CP162599.1"/>
</dbReference>
<keyword evidence="6 7" id="KW-0472">Membrane</keyword>
<feature type="transmembrane region" description="Helical" evidence="7">
    <location>
        <begin position="44"/>
        <end position="66"/>
    </location>
</feature>
<evidence type="ECO:0000256" key="2">
    <source>
        <dbReference type="ARBA" id="ARBA00022448"/>
    </source>
</evidence>
<feature type="transmembrane region" description="Helical" evidence="7">
    <location>
        <begin position="206"/>
        <end position="228"/>
    </location>
</feature>
<dbReference type="InterPro" id="IPR011701">
    <property type="entry name" value="MFS"/>
</dbReference>
<dbReference type="GO" id="GO:0022857">
    <property type="term" value="F:transmembrane transporter activity"/>
    <property type="evidence" value="ECO:0007669"/>
    <property type="project" value="InterPro"/>
</dbReference>
<dbReference type="InterPro" id="IPR036259">
    <property type="entry name" value="MFS_trans_sf"/>
</dbReference>
<evidence type="ECO:0000256" key="6">
    <source>
        <dbReference type="ARBA" id="ARBA00023136"/>
    </source>
</evidence>
<gene>
    <name evidence="9" type="ORF">AB4Y30_04695</name>
</gene>
<evidence type="ECO:0000313" key="9">
    <source>
        <dbReference type="EMBL" id="XDK33655.1"/>
    </source>
</evidence>
<feature type="transmembrane region" description="Helical" evidence="7">
    <location>
        <begin position="340"/>
        <end position="359"/>
    </location>
</feature>
<feature type="transmembrane region" description="Helical" evidence="7">
    <location>
        <begin position="7"/>
        <end position="32"/>
    </location>
</feature>
<dbReference type="SUPFAM" id="SSF103473">
    <property type="entry name" value="MFS general substrate transporter"/>
    <property type="match status" value="1"/>
</dbReference>
<evidence type="ECO:0000256" key="5">
    <source>
        <dbReference type="ARBA" id="ARBA00022989"/>
    </source>
</evidence>
<comment type="subcellular location">
    <subcellularLocation>
        <location evidence="1">Cell membrane</location>
        <topology evidence="1">Multi-pass membrane protein</topology>
    </subcellularLocation>
</comment>
<dbReference type="Pfam" id="PF07690">
    <property type="entry name" value="MFS_1"/>
    <property type="match status" value="1"/>
</dbReference>
<feature type="transmembrane region" description="Helical" evidence="7">
    <location>
        <begin position="307"/>
        <end position="328"/>
    </location>
</feature>
<dbReference type="Gene3D" id="1.20.1250.20">
    <property type="entry name" value="MFS general substrate transporter like domains"/>
    <property type="match status" value="2"/>
</dbReference>
<dbReference type="GO" id="GO:0005886">
    <property type="term" value="C:plasma membrane"/>
    <property type="evidence" value="ECO:0007669"/>
    <property type="project" value="UniProtKB-SubCell"/>
</dbReference>
<dbReference type="PANTHER" id="PTHR43414">
    <property type="entry name" value="MULTIDRUG RESISTANCE PROTEIN MDTG"/>
    <property type="match status" value="1"/>
</dbReference>
<keyword evidence="5 7" id="KW-1133">Transmembrane helix</keyword>
<dbReference type="PROSITE" id="PS50850">
    <property type="entry name" value="MFS"/>
    <property type="match status" value="1"/>
</dbReference>
<sequence length="409" mass="44450">MVRWKRNLLILCIGQFFVMASMSSIVPFLPLYLQELGLTNAKEISFWAGLIFAANFLTAFIFSPIWGKLADKHGRKIMVIRSGIGMAITISLMGVVTSHIQLLFLRLLSGTISGFIPAGIALISTNTPKERMGYALGTLQAGAVAGSIIGPMFGGIMADSLGFQSIFIYTGLTVFIATILVWIFVKEKFEKEEVPVKSSHLQDFKKIIAVKPILAIFGVATIVQLALQGTLPLISVYVQELAPNAEKIAFLAGVTMAVMGLSNMLASPQLGKLSDKYGPSHILFFSVLGAAVFMLPQAFVFNLWQLIILRFFLGLCLGGMLPAINTLVRHYAPKGMESTTFGYSNSAIFLGNLIGPIIAGVIASNFGIRSIFVWAGILLILNAAWVKFAILTKSSSSVKKRKFFQKQHG</sequence>
<evidence type="ECO:0000256" key="1">
    <source>
        <dbReference type="ARBA" id="ARBA00004651"/>
    </source>
</evidence>
<dbReference type="AlphaFoldDB" id="A0AB39HT69"/>
<protein>
    <submittedName>
        <fullName evidence="9">MFS transporter</fullName>
    </submittedName>
</protein>
<dbReference type="InterPro" id="IPR001958">
    <property type="entry name" value="Tet-R_TetA/multi-R_MdtG-like"/>
</dbReference>
<dbReference type="PRINTS" id="PR01035">
    <property type="entry name" value="TCRTETA"/>
</dbReference>
<name>A0AB39HT69_9BACI</name>
<feature type="transmembrane region" description="Helical" evidence="7">
    <location>
        <begin position="371"/>
        <end position="392"/>
    </location>
</feature>
<keyword evidence="2" id="KW-0813">Transport</keyword>
<keyword evidence="3" id="KW-1003">Cell membrane</keyword>
<organism evidence="9">
    <name type="scientific">Ornithinibacillus sp. 4-3</name>
    <dbReference type="NCBI Taxonomy" id="3231488"/>
    <lineage>
        <taxon>Bacteria</taxon>
        <taxon>Bacillati</taxon>
        <taxon>Bacillota</taxon>
        <taxon>Bacilli</taxon>
        <taxon>Bacillales</taxon>
        <taxon>Bacillaceae</taxon>
        <taxon>Ornithinibacillus</taxon>
    </lineage>
</organism>
<feature type="transmembrane region" description="Helical" evidence="7">
    <location>
        <begin position="103"/>
        <end position="122"/>
    </location>
</feature>
<evidence type="ECO:0000256" key="4">
    <source>
        <dbReference type="ARBA" id="ARBA00022692"/>
    </source>
</evidence>
<evidence type="ECO:0000259" key="8">
    <source>
        <dbReference type="PROSITE" id="PS50850"/>
    </source>
</evidence>
<dbReference type="InterPro" id="IPR020846">
    <property type="entry name" value="MFS_dom"/>
</dbReference>
<feature type="transmembrane region" description="Helical" evidence="7">
    <location>
        <begin position="166"/>
        <end position="185"/>
    </location>
</feature>
<evidence type="ECO:0000256" key="3">
    <source>
        <dbReference type="ARBA" id="ARBA00022475"/>
    </source>
</evidence>